<dbReference type="STRING" id="179408.Osc7112_0016"/>
<dbReference type="AlphaFoldDB" id="K9V9B8"/>
<dbReference type="KEGG" id="oni:Osc7112_0016"/>
<protein>
    <submittedName>
        <fullName evidence="1">Uncharacterized protein</fullName>
    </submittedName>
</protein>
<name>K9V9B8_9CYAN</name>
<keyword evidence="2" id="KW-1185">Reference proteome</keyword>
<sequence length="62" mass="6804">MNSIANIKQQGGQCIGVNLTESPPGNEFHGAFSLSPMKRTNEFFSPLQRTFAMRPGIHSLPD</sequence>
<organism evidence="1 2">
    <name type="scientific">Phormidium nigroviride PCC 7112</name>
    <dbReference type="NCBI Taxonomy" id="179408"/>
    <lineage>
        <taxon>Bacteria</taxon>
        <taxon>Bacillati</taxon>
        <taxon>Cyanobacteriota</taxon>
        <taxon>Cyanophyceae</taxon>
        <taxon>Oscillatoriophycideae</taxon>
        <taxon>Oscillatoriales</taxon>
        <taxon>Oscillatoriaceae</taxon>
        <taxon>Phormidium</taxon>
    </lineage>
</organism>
<dbReference type="HOGENOM" id="CLU_2899808_0_0_3"/>
<gene>
    <name evidence="1" type="ORF">Osc7112_0016</name>
</gene>
<accession>K9V9B8</accession>
<proteinExistence type="predicted"/>
<dbReference type="Proteomes" id="UP000010478">
    <property type="component" value="Chromosome"/>
</dbReference>
<evidence type="ECO:0000313" key="2">
    <source>
        <dbReference type="Proteomes" id="UP000010478"/>
    </source>
</evidence>
<dbReference type="EMBL" id="CP003614">
    <property type="protein sequence ID" value="AFZ04663.1"/>
    <property type="molecule type" value="Genomic_DNA"/>
</dbReference>
<evidence type="ECO:0000313" key="1">
    <source>
        <dbReference type="EMBL" id="AFZ04663.1"/>
    </source>
</evidence>
<reference evidence="1 2" key="1">
    <citation type="submission" date="2012-05" db="EMBL/GenBank/DDBJ databases">
        <title>Finished chromosome of genome of Oscillatoria sp. PCC 7112.</title>
        <authorList>
            <consortium name="US DOE Joint Genome Institute"/>
            <person name="Gugger M."/>
            <person name="Coursin T."/>
            <person name="Rippka R."/>
            <person name="Tandeau De Marsac N."/>
            <person name="Huntemann M."/>
            <person name="Wei C.-L."/>
            <person name="Han J."/>
            <person name="Detter J.C."/>
            <person name="Han C."/>
            <person name="Tapia R."/>
            <person name="Davenport K."/>
            <person name="Daligault H."/>
            <person name="Erkkila T."/>
            <person name="Gu W."/>
            <person name="Munk A.C.C."/>
            <person name="Teshima H."/>
            <person name="Xu Y."/>
            <person name="Chain P."/>
            <person name="Chen A."/>
            <person name="Krypides N."/>
            <person name="Mavromatis K."/>
            <person name="Markowitz V."/>
            <person name="Szeto E."/>
            <person name="Ivanova N."/>
            <person name="Mikhailova N."/>
            <person name="Ovchinnikova G."/>
            <person name="Pagani I."/>
            <person name="Pati A."/>
            <person name="Goodwin L."/>
            <person name="Peters L."/>
            <person name="Pitluck S."/>
            <person name="Woyke T."/>
            <person name="Kerfeld C."/>
        </authorList>
    </citation>
    <scope>NUCLEOTIDE SEQUENCE [LARGE SCALE GENOMIC DNA]</scope>
    <source>
        <strain evidence="1 2">PCC 7112</strain>
    </source>
</reference>